<feature type="compositionally biased region" description="Low complexity" evidence="1">
    <location>
        <begin position="107"/>
        <end position="122"/>
    </location>
</feature>
<gene>
    <name evidence="3" type="primary">LOC103505309</name>
</gene>
<dbReference type="KEGG" id="dci:103505309"/>
<feature type="compositionally biased region" description="Polar residues" evidence="1">
    <location>
        <begin position="148"/>
        <end position="162"/>
    </location>
</feature>
<dbReference type="Proteomes" id="UP000079169">
    <property type="component" value="Unplaced"/>
</dbReference>
<feature type="region of interest" description="Disordered" evidence="1">
    <location>
        <begin position="33"/>
        <end position="218"/>
    </location>
</feature>
<proteinExistence type="predicted"/>
<feature type="compositionally biased region" description="Low complexity" evidence="1">
    <location>
        <begin position="62"/>
        <end position="72"/>
    </location>
</feature>
<dbReference type="AlphaFoldDB" id="A0A3Q0IP64"/>
<protein>
    <submittedName>
        <fullName evidence="3">Dentin sialophosphoprotein-like</fullName>
    </submittedName>
</protein>
<reference evidence="3" key="1">
    <citation type="submission" date="2025-08" db="UniProtKB">
        <authorList>
            <consortium name="RefSeq"/>
        </authorList>
    </citation>
    <scope>IDENTIFICATION</scope>
</reference>
<dbReference type="STRING" id="121845.A0A3Q0IP64"/>
<organism evidence="2 3">
    <name type="scientific">Diaphorina citri</name>
    <name type="common">Asian citrus psyllid</name>
    <dbReference type="NCBI Taxonomy" id="121845"/>
    <lineage>
        <taxon>Eukaryota</taxon>
        <taxon>Metazoa</taxon>
        <taxon>Ecdysozoa</taxon>
        <taxon>Arthropoda</taxon>
        <taxon>Hexapoda</taxon>
        <taxon>Insecta</taxon>
        <taxon>Pterygota</taxon>
        <taxon>Neoptera</taxon>
        <taxon>Paraneoptera</taxon>
        <taxon>Hemiptera</taxon>
        <taxon>Sternorrhyncha</taxon>
        <taxon>Psylloidea</taxon>
        <taxon>Psyllidae</taxon>
        <taxon>Diaphorininae</taxon>
        <taxon>Diaphorina</taxon>
    </lineage>
</organism>
<feature type="region of interest" description="Disordered" evidence="1">
    <location>
        <begin position="1"/>
        <end position="20"/>
    </location>
</feature>
<evidence type="ECO:0000313" key="2">
    <source>
        <dbReference type="Proteomes" id="UP000079169"/>
    </source>
</evidence>
<accession>A0A3Q0IP64</accession>
<evidence type="ECO:0000313" key="3">
    <source>
        <dbReference type="RefSeq" id="XP_026676438.1"/>
    </source>
</evidence>
<sequence>MPQGPMAAKPKDRQSKYTQETIQISLVRSITTTGATSGGKNFGTQSSGQTVKLSESRESVKDSTTSYSSSDTEPISLSDTDEQSSADEEASGYSDEDYSDTDPTDPSHGTSSYTYQSTSRTTDATGTNSTNLSEMPTHKRSSRYRALSVNNPSSEVPSKSAKNSSDGTSYGTTNTSGTTSYSTSTPNTTTITSSHGPTDSNKTLNAPPDPSTKLEEPINENEYIRAQLTLPTNEVISILMRKDQNLGNIFNPLHDEKKVNETGDSNHHSKQYPKVGIAIQQSNHQSTNQNQGGGQLVKTKAVKSFGNIKVSKPFSKIIKKSSNNNVNIQRGTKDDKTRESLDEKEIVQTSLVKDRKSDKPKESKEIPDCQGITRYNNTKKSVQIEGIDTKGATVEQKSDDKATDSFRMVSSRNVERYVPQPISFNLPSLPKLTTDKSVSFKINTELIKDKRKGKSSFSFRKLQDQKKLTKKSIKKENPNQVYKTSSMRCPQFIRFDVDSKREISPKAKSARKNEIPFNDSTFDVEQFSRNKNRHKLANHKLKPNPPLQIINSNKILSDKNTALPGSRPGRNTAMPNSCPTCSVTHFSLLSLPGSSQRSLISKNTVYAGT</sequence>
<feature type="compositionally biased region" description="Low complexity" evidence="1">
    <location>
        <begin position="163"/>
        <end position="194"/>
    </location>
</feature>
<keyword evidence="2" id="KW-1185">Reference proteome</keyword>
<feature type="compositionally biased region" description="Acidic residues" evidence="1">
    <location>
        <begin position="79"/>
        <end position="103"/>
    </location>
</feature>
<dbReference type="GeneID" id="103505309"/>
<dbReference type="RefSeq" id="XP_026676438.1">
    <property type="nucleotide sequence ID" value="XM_026820637.1"/>
</dbReference>
<feature type="compositionally biased region" description="Polar residues" evidence="1">
    <location>
        <begin position="123"/>
        <end position="134"/>
    </location>
</feature>
<name>A0A3Q0IP64_DIACI</name>
<feature type="compositionally biased region" description="Polar residues" evidence="1">
    <location>
        <begin position="42"/>
        <end position="53"/>
    </location>
</feature>
<dbReference type="PaxDb" id="121845-A0A3Q0IP64"/>
<feature type="compositionally biased region" description="Polar residues" evidence="1">
    <location>
        <begin position="195"/>
        <end position="204"/>
    </location>
</feature>
<evidence type="ECO:0000256" key="1">
    <source>
        <dbReference type="SAM" id="MobiDB-lite"/>
    </source>
</evidence>